<evidence type="ECO:0000313" key="2">
    <source>
        <dbReference type="EMBL" id="RPB15959.1"/>
    </source>
</evidence>
<protein>
    <submittedName>
        <fullName evidence="2">Uncharacterized protein</fullName>
    </submittedName>
</protein>
<dbReference type="AlphaFoldDB" id="A0A3N4L3A5"/>
<name>A0A3N4L3A5_9PEZI</name>
<sequence>MIVLRAASCTNQNVPTYSGLWITKYRIAPVYALWTSSSLYGVKGLYTLVGNIRFLTSFGLVTERASSSLHTLFEYFDSFHSFFFPSSFLFLLSPYVPLVNKPFFSSFSFFLSFLLYSSTGSILAPRAVP</sequence>
<feature type="transmembrane region" description="Helical" evidence="1">
    <location>
        <begin position="103"/>
        <end position="124"/>
    </location>
</feature>
<proteinExistence type="predicted"/>
<evidence type="ECO:0000313" key="3">
    <source>
        <dbReference type="Proteomes" id="UP000277580"/>
    </source>
</evidence>
<organism evidence="2 3">
    <name type="scientific">Morchella conica CCBAS932</name>
    <dbReference type="NCBI Taxonomy" id="1392247"/>
    <lineage>
        <taxon>Eukaryota</taxon>
        <taxon>Fungi</taxon>
        <taxon>Dikarya</taxon>
        <taxon>Ascomycota</taxon>
        <taxon>Pezizomycotina</taxon>
        <taxon>Pezizomycetes</taxon>
        <taxon>Pezizales</taxon>
        <taxon>Morchellaceae</taxon>
        <taxon>Morchella</taxon>
    </lineage>
</organism>
<accession>A0A3N4L3A5</accession>
<keyword evidence="1" id="KW-0472">Membrane</keyword>
<keyword evidence="1" id="KW-1133">Transmembrane helix</keyword>
<keyword evidence="3" id="KW-1185">Reference proteome</keyword>
<evidence type="ECO:0000256" key="1">
    <source>
        <dbReference type="SAM" id="Phobius"/>
    </source>
</evidence>
<gene>
    <name evidence="2" type="ORF">P167DRAFT_384009</name>
</gene>
<dbReference type="Proteomes" id="UP000277580">
    <property type="component" value="Unassembled WGS sequence"/>
</dbReference>
<dbReference type="EMBL" id="ML119111">
    <property type="protein sequence ID" value="RPB15959.1"/>
    <property type="molecule type" value="Genomic_DNA"/>
</dbReference>
<reference evidence="2 3" key="1">
    <citation type="journal article" date="2018" name="Nat. Ecol. Evol.">
        <title>Pezizomycetes genomes reveal the molecular basis of ectomycorrhizal truffle lifestyle.</title>
        <authorList>
            <person name="Murat C."/>
            <person name="Payen T."/>
            <person name="Noel B."/>
            <person name="Kuo A."/>
            <person name="Morin E."/>
            <person name="Chen J."/>
            <person name="Kohler A."/>
            <person name="Krizsan K."/>
            <person name="Balestrini R."/>
            <person name="Da Silva C."/>
            <person name="Montanini B."/>
            <person name="Hainaut M."/>
            <person name="Levati E."/>
            <person name="Barry K.W."/>
            <person name="Belfiori B."/>
            <person name="Cichocki N."/>
            <person name="Clum A."/>
            <person name="Dockter R.B."/>
            <person name="Fauchery L."/>
            <person name="Guy J."/>
            <person name="Iotti M."/>
            <person name="Le Tacon F."/>
            <person name="Lindquist E.A."/>
            <person name="Lipzen A."/>
            <person name="Malagnac F."/>
            <person name="Mello A."/>
            <person name="Molinier V."/>
            <person name="Miyauchi S."/>
            <person name="Poulain J."/>
            <person name="Riccioni C."/>
            <person name="Rubini A."/>
            <person name="Sitrit Y."/>
            <person name="Splivallo R."/>
            <person name="Traeger S."/>
            <person name="Wang M."/>
            <person name="Zifcakova L."/>
            <person name="Wipf D."/>
            <person name="Zambonelli A."/>
            <person name="Paolocci F."/>
            <person name="Nowrousian M."/>
            <person name="Ottonello S."/>
            <person name="Baldrian P."/>
            <person name="Spatafora J.W."/>
            <person name="Henrissat B."/>
            <person name="Nagy L.G."/>
            <person name="Aury J.M."/>
            <person name="Wincker P."/>
            <person name="Grigoriev I.V."/>
            <person name="Bonfante P."/>
            <person name="Martin F.M."/>
        </authorList>
    </citation>
    <scope>NUCLEOTIDE SEQUENCE [LARGE SCALE GENOMIC DNA]</scope>
    <source>
        <strain evidence="2 3">CCBAS932</strain>
    </source>
</reference>
<dbReference type="InParanoid" id="A0A3N4L3A5"/>
<feature type="transmembrane region" description="Helical" evidence="1">
    <location>
        <begin position="79"/>
        <end position="97"/>
    </location>
</feature>
<keyword evidence="1" id="KW-0812">Transmembrane</keyword>